<evidence type="ECO:0000313" key="3">
    <source>
        <dbReference type="Proteomes" id="UP000237000"/>
    </source>
</evidence>
<gene>
    <name evidence="2" type="ORF">TorRG33x02_245220</name>
</gene>
<keyword evidence="3" id="KW-1185">Reference proteome</keyword>
<dbReference type="EMBL" id="JXTC01000256">
    <property type="protein sequence ID" value="PON75428.1"/>
    <property type="molecule type" value="Genomic_DNA"/>
</dbReference>
<name>A0A2P5DQ63_TREOI</name>
<evidence type="ECO:0000256" key="1">
    <source>
        <dbReference type="SAM" id="MobiDB-lite"/>
    </source>
</evidence>
<accession>A0A2P5DQ63</accession>
<dbReference type="Proteomes" id="UP000237000">
    <property type="component" value="Unassembled WGS sequence"/>
</dbReference>
<dbReference type="InParanoid" id="A0A2P5DQ63"/>
<reference evidence="3" key="1">
    <citation type="submission" date="2016-06" db="EMBL/GenBank/DDBJ databases">
        <title>Parallel loss of symbiosis genes in relatives of nitrogen-fixing non-legume Parasponia.</title>
        <authorList>
            <person name="Van Velzen R."/>
            <person name="Holmer R."/>
            <person name="Bu F."/>
            <person name="Rutten L."/>
            <person name="Van Zeijl A."/>
            <person name="Liu W."/>
            <person name="Santuari L."/>
            <person name="Cao Q."/>
            <person name="Sharma T."/>
            <person name="Shen D."/>
            <person name="Roswanjaya Y."/>
            <person name="Wardhani T."/>
            <person name="Kalhor M.S."/>
            <person name="Jansen J."/>
            <person name="Van den Hoogen J."/>
            <person name="Gungor B."/>
            <person name="Hartog M."/>
            <person name="Hontelez J."/>
            <person name="Verver J."/>
            <person name="Yang W.-C."/>
            <person name="Schijlen E."/>
            <person name="Repin R."/>
            <person name="Schilthuizen M."/>
            <person name="Schranz E."/>
            <person name="Heidstra R."/>
            <person name="Miyata K."/>
            <person name="Fedorova E."/>
            <person name="Kohlen W."/>
            <person name="Bisseling T."/>
            <person name="Smit S."/>
            <person name="Geurts R."/>
        </authorList>
    </citation>
    <scope>NUCLEOTIDE SEQUENCE [LARGE SCALE GENOMIC DNA]</scope>
    <source>
        <strain evidence="3">cv. RG33-2</strain>
    </source>
</reference>
<proteinExistence type="predicted"/>
<comment type="caution">
    <text evidence="2">The sequence shown here is derived from an EMBL/GenBank/DDBJ whole genome shotgun (WGS) entry which is preliminary data.</text>
</comment>
<organism evidence="2 3">
    <name type="scientific">Trema orientale</name>
    <name type="common">Charcoal tree</name>
    <name type="synonym">Celtis orientalis</name>
    <dbReference type="NCBI Taxonomy" id="63057"/>
    <lineage>
        <taxon>Eukaryota</taxon>
        <taxon>Viridiplantae</taxon>
        <taxon>Streptophyta</taxon>
        <taxon>Embryophyta</taxon>
        <taxon>Tracheophyta</taxon>
        <taxon>Spermatophyta</taxon>
        <taxon>Magnoliopsida</taxon>
        <taxon>eudicotyledons</taxon>
        <taxon>Gunneridae</taxon>
        <taxon>Pentapetalae</taxon>
        <taxon>rosids</taxon>
        <taxon>fabids</taxon>
        <taxon>Rosales</taxon>
        <taxon>Cannabaceae</taxon>
        <taxon>Trema</taxon>
    </lineage>
</organism>
<sequence length="70" mass="7799">MAHLPKNLQKWSDRGISSHPRTPPPPPLLIKRPSSKIPNAGAAHPEKHSMPVMRFQPQNLTAMPHHCPTT</sequence>
<protein>
    <submittedName>
        <fullName evidence="2">Uncharacterized protein</fullName>
    </submittedName>
</protein>
<feature type="region of interest" description="Disordered" evidence="1">
    <location>
        <begin position="1"/>
        <end position="52"/>
    </location>
</feature>
<evidence type="ECO:0000313" key="2">
    <source>
        <dbReference type="EMBL" id="PON75428.1"/>
    </source>
</evidence>
<dbReference type="AlphaFoldDB" id="A0A2P5DQ63"/>